<dbReference type="RefSeq" id="WP_145094728.1">
    <property type="nucleotide sequence ID" value="NZ_CP036274.1"/>
</dbReference>
<protein>
    <submittedName>
        <fullName evidence="1">Polyhydroxyalkanoic acid system protein (PHA_gran_rgn)</fullName>
    </submittedName>
</protein>
<accession>A0A517YIF0</accession>
<evidence type="ECO:0000313" key="2">
    <source>
        <dbReference type="Proteomes" id="UP000315017"/>
    </source>
</evidence>
<evidence type="ECO:0000313" key="1">
    <source>
        <dbReference type="EMBL" id="QDU29999.1"/>
    </source>
</evidence>
<name>A0A517YIF0_9BACT</name>
<dbReference type="EMBL" id="CP036274">
    <property type="protein sequence ID" value="QDU29999.1"/>
    <property type="molecule type" value="Genomic_DNA"/>
</dbReference>
<reference evidence="1 2" key="1">
    <citation type="submission" date="2019-02" db="EMBL/GenBank/DDBJ databases">
        <title>Deep-cultivation of Planctomycetes and their phenomic and genomic characterization uncovers novel biology.</title>
        <authorList>
            <person name="Wiegand S."/>
            <person name="Jogler M."/>
            <person name="Boedeker C."/>
            <person name="Pinto D."/>
            <person name="Vollmers J."/>
            <person name="Rivas-Marin E."/>
            <person name="Kohn T."/>
            <person name="Peeters S.H."/>
            <person name="Heuer A."/>
            <person name="Rast P."/>
            <person name="Oberbeckmann S."/>
            <person name="Bunk B."/>
            <person name="Jeske O."/>
            <person name="Meyerdierks A."/>
            <person name="Storesund J.E."/>
            <person name="Kallscheuer N."/>
            <person name="Luecker S."/>
            <person name="Lage O.M."/>
            <person name="Pohl T."/>
            <person name="Merkel B.J."/>
            <person name="Hornburger P."/>
            <person name="Mueller R.-W."/>
            <person name="Bruemmer F."/>
            <person name="Labrenz M."/>
            <person name="Spormann A.M."/>
            <person name="Op den Camp H."/>
            <person name="Overmann J."/>
            <person name="Amann R."/>
            <person name="Jetten M.S.M."/>
            <person name="Mascher T."/>
            <person name="Medema M.H."/>
            <person name="Devos D.P."/>
            <person name="Kaster A.-K."/>
            <person name="Ovreas L."/>
            <person name="Rohde M."/>
            <person name="Galperin M.Y."/>
            <person name="Jogler C."/>
        </authorList>
    </citation>
    <scope>NUCLEOTIDE SEQUENCE [LARGE SCALE GENOMIC DNA]</scope>
    <source>
        <strain evidence="1 2">ETA_A8</strain>
    </source>
</reference>
<sequence length="100" mass="11182">MPSLKIKVPHALQVAEAVKRLQTFLDEVRRDHADRVSNVQGVWQDDTLAFGFTAMGMKIDGTLVVYQEEVLVSGNLPFAASLFRGQIEQTIRGELEKLLV</sequence>
<dbReference type="Pfam" id="PF09650">
    <property type="entry name" value="PHA_gran_rgn"/>
    <property type="match status" value="1"/>
</dbReference>
<proteinExistence type="predicted"/>
<dbReference type="Proteomes" id="UP000315017">
    <property type="component" value="Chromosome"/>
</dbReference>
<organism evidence="1 2">
    <name type="scientific">Anatilimnocola aggregata</name>
    <dbReference type="NCBI Taxonomy" id="2528021"/>
    <lineage>
        <taxon>Bacteria</taxon>
        <taxon>Pseudomonadati</taxon>
        <taxon>Planctomycetota</taxon>
        <taxon>Planctomycetia</taxon>
        <taxon>Pirellulales</taxon>
        <taxon>Pirellulaceae</taxon>
        <taxon>Anatilimnocola</taxon>
    </lineage>
</organism>
<dbReference type="AlphaFoldDB" id="A0A517YIF0"/>
<dbReference type="KEGG" id="aagg:ETAA8_51170"/>
<dbReference type="OrthoDB" id="287584at2"/>
<gene>
    <name evidence="1" type="ORF">ETAA8_51170</name>
</gene>
<dbReference type="InterPro" id="IPR013433">
    <property type="entry name" value="PHA_gran_rgn"/>
</dbReference>
<keyword evidence="2" id="KW-1185">Reference proteome</keyword>